<dbReference type="RefSeq" id="WP_179714372.1">
    <property type="nucleotide sequence ID" value="NZ_JBEPMQ010000014.1"/>
</dbReference>
<sequence length="48" mass="5574">MSLKTELRSLNIDNDLNLQQINIDNLIEEMLENIGSVDPELEEEEDDE</sequence>
<name>A0A285D727_9BACI</name>
<gene>
    <name evidence="1" type="ORF">SAMN05877753_11137</name>
</gene>
<organism evidence="1 2">
    <name type="scientific">Bacillus oleivorans</name>
    <dbReference type="NCBI Taxonomy" id="1448271"/>
    <lineage>
        <taxon>Bacteria</taxon>
        <taxon>Bacillati</taxon>
        <taxon>Bacillota</taxon>
        <taxon>Bacilli</taxon>
        <taxon>Bacillales</taxon>
        <taxon>Bacillaceae</taxon>
        <taxon>Bacillus</taxon>
    </lineage>
</organism>
<dbReference type="AlphaFoldDB" id="A0A285D727"/>
<evidence type="ECO:0000313" key="2">
    <source>
        <dbReference type="Proteomes" id="UP000219546"/>
    </source>
</evidence>
<dbReference type="Proteomes" id="UP000219546">
    <property type="component" value="Unassembled WGS sequence"/>
</dbReference>
<proteinExistence type="predicted"/>
<keyword evidence="2" id="KW-1185">Reference proteome</keyword>
<reference evidence="1 2" key="1">
    <citation type="submission" date="2017-08" db="EMBL/GenBank/DDBJ databases">
        <authorList>
            <person name="de Groot N.N."/>
        </authorList>
    </citation>
    <scope>NUCLEOTIDE SEQUENCE [LARGE SCALE GENOMIC DNA]</scope>
    <source>
        <strain evidence="1 2">JC228</strain>
    </source>
</reference>
<protein>
    <submittedName>
        <fullName evidence="1">Uncharacterized protein</fullName>
    </submittedName>
</protein>
<dbReference type="EMBL" id="OAOP01000011">
    <property type="protein sequence ID" value="SNX75156.1"/>
    <property type="molecule type" value="Genomic_DNA"/>
</dbReference>
<accession>A0A285D727</accession>
<evidence type="ECO:0000313" key="1">
    <source>
        <dbReference type="EMBL" id="SNX75156.1"/>
    </source>
</evidence>